<proteinExistence type="predicted"/>
<sequence length="486" mass="53647">MKRKVLIASIGTVAALAVAYVGGTWYAGRAAQDTMQKQHEWLASLPYFIVKDRSYHRGWFSSTETATLQVNPDYYRFFLEREGEPLPVFELRYTQNVTHGPLPLLGHFNLHPYKAVVETEFKFSPETQKFLSRFFGEQKPIQIENRIGFTDDGVMSIKVPSFDYEEAISGIKAKWLGLDATLDYGGDFNSVKLTALAPGLTGEAKDKGSFAFQNLSATLDHKRGRSGIMIGTSGIKLEQLNLNLLEGQPLKLQLDQLAYNGQISEKGEYIDGLARFTLDKLQLDGKPYGPAEMVATASHLHGPTLAKLSDGLTKLQKQKLTRDQFTEAVVKLAKTEGMPLLTNDPKLAIQSFNVKLPDGAIRFSAEVGLKGFVAADLDKPVDLVRKLDARADFNVPRKVIETVASWQARNMFGGSDSGISNDDLDYLVGQFVEGQINRLAEQKLIRVDGDLLSADAKLSEGAFTLNGNKVPLPWDQASGEAEVPKQ</sequence>
<dbReference type="Proteomes" id="UP000604737">
    <property type="component" value="Unassembled WGS sequence"/>
</dbReference>
<dbReference type="InterPro" id="IPR010352">
    <property type="entry name" value="DUF945"/>
</dbReference>
<dbReference type="Pfam" id="PF06097">
    <property type="entry name" value="DUF945"/>
    <property type="match status" value="1"/>
</dbReference>
<keyword evidence="2" id="KW-1185">Reference proteome</keyword>
<protein>
    <recommendedName>
        <fullName evidence="3">DUF945 domain-containing protein</fullName>
    </recommendedName>
</protein>
<dbReference type="RefSeq" id="WP_189462378.1">
    <property type="nucleotide sequence ID" value="NZ_BMYO01000012.1"/>
</dbReference>
<organism evidence="1 2">
    <name type="scientific">Jeongeupia chitinilytica</name>
    <dbReference type="NCBI Taxonomy" id="1041641"/>
    <lineage>
        <taxon>Bacteria</taxon>
        <taxon>Pseudomonadati</taxon>
        <taxon>Pseudomonadota</taxon>
        <taxon>Betaproteobacteria</taxon>
        <taxon>Neisseriales</taxon>
        <taxon>Chitinibacteraceae</taxon>
        <taxon>Jeongeupia</taxon>
    </lineage>
</organism>
<reference evidence="2" key="1">
    <citation type="journal article" date="2019" name="Int. J. Syst. Evol. Microbiol.">
        <title>The Global Catalogue of Microorganisms (GCM) 10K type strain sequencing project: providing services to taxonomists for standard genome sequencing and annotation.</title>
        <authorList>
            <consortium name="The Broad Institute Genomics Platform"/>
            <consortium name="The Broad Institute Genome Sequencing Center for Infectious Disease"/>
            <person name="Wu L."/>
            <person name="Ma J."/>
        </authorList>
    </citation>
    <scope>NUCLEOTIDE SEQUENCE [LARGE SCALE GENOMIC DNA]</scope>
    <source>
        <strain evidence="2">KCTC 23701</strain>
    </source>
</reference>
<name>A0ABQ3H5G5_9NEIS</name>
<accession>A0ABQ3H5G5</accession>
<dbReference type="EMBL" id="BMYO01000012">
    <property type="protein sequence ID" value="GHD69523.1"/>
    <property type="molecule type" value="Genomic_DNA"/>
</dbReference>
<evidence type="ECO:0008006" key="3">
    <source>
        <dbReference type="Google" id="ProtNLM"/>
    </source>
</evidence>
<comment type="caution">
    <text evidence="1">The sequence shown here is derived from an EMBL/GenBank/DDBJ whole genome shotgun (WGS) entry which is preliminary data.</text>
</comment>
<gene>
    <name evidence="1" type="ORF">GCM10007350_36270</name>
</gene>
<evidence type="ECO:0000313" key="2">
    <source>
        <dbReference type="Proteomes" id="UP000604737"/>
    </source>
</evidence>
<evidence type="ECO:0000313" key="1">
    <source>
        <dbReference type="EMBL" id="GHD69523.1"/>
    </source>
</evidence>